<dbReference type="Gene3D" id="3.60.120.10">
    <property type="entry name" value="Anthranilate synthase"/>
    <property type="match status" value="1"/>
</dbReference>
<dbReference type="EC" id="4.1.3.27" evidence="5 15"/>
<evidence type="ECO:0000256" key="12">
    <source>
        <dbReference type="ARBA" id="ARBA00023239"/>
    </source>
</evidence>
<evidence type="ECO:0000259" key="17">
    <source>
        <dbReference type="Pfam" id="PF04715"/>
    </source>
</evidence>
<dbReference type="Pfam" id="PF04715">
    <property type="entry name" value="Anth_synt_I_N"/>
    <property type="match status" value="1"/>
</dbReference>
<evidence type="ECO:0000256" key="1">
    <source>
        <dbReference type="ARBA" id="ARBA00001946"/>
    </source>
</evidence>
<dbReference type="InterPro" id="IPR015890">
    <property type="entry name" value="Chorismate_C"/>
</dbReference>
<keyword evidence="9 15" id="KW-0822">Tryptophan biosynthesis</keyword>
<evidence type="ECO:0000256" key="13">
    <source>
        <dbReference type="ARBA" id="ARBA00025634"/>
    </source>
</evidence>
<evidence type="ECO:0000256" key="11">
    <source>
        <dbReference type="ARBA" id="ARBA00023141"/>
    </source>
</evidence>
<evidence type="ECO:0000256" key="15">
    <source>
        <dbReference type="RuleBase" id="RU364045"/>
    </source>
</evidence>
<comment type="pathway">
    <text evidence="2 15">Amino-acid biosynthesis; L-tryptophan biosynthesis; L-tryptophan from chorismate: step 1/5.</text>
</comment>
<comment type="cofactor">
    <cofactor evidence="1 15">
        <name>Mg(2+)</name>
        <dbReference type="ChEBI" id="CHEBI:18420"/>
    </cofactor>
</comment>
<evidence type="ECO:0000256" key="2">
    <source>
        <dbReference type="ARBA" id="ARBA00004873"/>
    </source>
</evidence>
<dbReference type="GO" id="GO:0000162">
    <property type="term" value="P:L-tryptophan biosynthetic process"/>
    <property type="evidence" value="ECO:0007669"/>
    <property type="project" value="UniProtKB-UniPathway"/>
</dbReference>
<evidence type="ECO:0000256" key="10">
    <source>
        <dbReference type="ARBA" id="ARBA00022842"/>
    </source>
</evidence>
<dbReference type="AlphaFoldDB" id="A0A0H4TLK0"/>
<keyword evidence="7 15" id="KW-0028">Amino-acid biosynthesis</keyword>
<dbReference type="InterPro" id="IPR006805">
    <property type="entry name" value="Anth_synth_I_N"/>
</dbReference>
<organism evidence="18">
    <name type="scientific">uncultured delta proteobacterium Rifle_16ft_4_minimus_184</name>
    <dbReference type="NCBI Taxonomy" id="1665175"/>
    <lineage>
        <taxon>Bacteria</taxon>
        <taxon>Deltaproteobacteria</taxon>
        <taxon>environmental samples</taxon>
    </lineage>
</organism>
<dbReference type="PANTHER" id="PTHR11236:SF48">
    <property type="entry name" value="ISOCHORISMATE SYNTHASE MENF"/>
    <property type="match status" value="1"/>
</dbReference>
<gene>
    <name evidence="15" type="primary">trpE</name>
</gene>
<reference evidence="18" key="1">
    <citation type="journal article" date="2015" name="ISME J.">
        <title>Aquifer environment selects for microbial species cohorts in sediment and groundwater.</title>
        <authorList>
            <person name="Hug L.A."/>
            <person name="Thomas B.C."/>
            <person name="Brown C.T."/>
            <person name="Frischkorn K.R."/>
            <person name="Williams K.H."/>
            <person name="Tringe S.G."/>
            <person name="Banfield J.F."/>
        </authorList>
    </citation>
    <scope>NUCLEOTIDE SEQUENCE</scope>
</reference>
<keyword evidence="8 15" id="KW-0479">Metal-binding</keyword>
<dbReference type="GO" id="GO:0004049">
    <property type="term" value="F:anthranilate synthase activity"/>
    <property type="evidence" value="ECO:0007669"/>
    <property type="project" value="UniProtKB-EC"/>
</dbReference>
<keyword evidence="10 15" id="KW-0460">Magnesium</keyword>
<dbReference type="GO" id="GO:0046872">
    <property type="term" value="F:metal ion binding"/>
    <property type="evidence" value="ECO:0007669"/>
    <property type="project" value="UniProtKB-KW"/>
</dbReference>
<dbReference type="PANTHER" id="PTHR11236">
    <property type="entry name" value="AMINOBENZOATE/ANTHRANILATE SYNTHASE"/>
    <property type="match status" value="1"/>
</dbReference>
<keyword evidence="11 15" id="KW-0057">Aromatic amino acid biosynthesis</keyword>
<evidence type="ECO:0000256" key="4">
    <source>
        <dbReference type="ARBA" id="ARBA00011575"/>
    </source>
</evidence>
<evidence type="ECO:0000256" key="8">
    <source>
        <dbReference type="ARBA" id="ARBA00022723"/>
    </source>
</evidence>
<dbReference type="InterPro" id="IPR019999">
    <property type="entry name" value="Anth_synth_I-like"/>
</dbReference>
<accession>A0A0H4TLK0</accession>
<dbReference type="InterPro" id="IPR005256">
    <property type="entry name" value="Anth_synth_I_PabB"/>
</dbReference>
<evidence type="ECO:0000256" key="5">
    <source>
        <dbReference type="ARBA" id="ARBA00012266"/>
    </source>
</evidence>
<proteinExistence type="inferred from homology"/>
<comment type="subunit">
    <text evidence="4 15">Heterotetramer consisting of two non-identical subunits: a beta subunit (TrpG) and a large alpha subunit (TrpE).</text>
</comment>
<evidence type="ECO:0000256" key="9">
    <source>
        <dbReference type="ARBA" id="ARBA00022822"/>
    </source>
</evidence>
<dbReference type="PRINTS" id="PR00095">
    <property type="entry name" value="ANTSNTHASEI"/>
</dbReference>
<name>A0A0H4TLK0_9DELT</name>
<dbReference type="SUPFAM" id="SSF56322">
    <property type="entry name" value="ADC synthase"/>
    <property type="match status" value="1"/>
</dbReference>
<feature type="domain" description="Anthranilate synthase component I N-terminal" evidence="17">
    <location>
        <begin position="28"/>
        <end position="169"/>
    </location>
</feature>
<dbReference type="Pfam" id="PF00425">
    <property type="entry name" value="Chorismate_bind"/>
    <property type="match status" value="1"/>
</dbReference>
<keyword evidence="12 15" id="KW-0456">Lyase</keyword>
<comment type="function">
    <text evidence="13 15">Part of a heterotetrameric complex that catalyzes the two-step biosynthesis of anthranilate, an intermediate in the biosynthesis of L-tryptophan. In the first step, the glutamine-binding beta subunit (TrpG) of anthranilate synthase (AS) provides the glutamine amidotransferase activity which generates ammonia as a substrate that, along with chorismate, is used in the second step, catalyzed by the large alpha subunit of AS (TrpE) to produce anthranilate. In the absence of TrpG, TrpE can synthesize anthranilate directly from chorismate and high concentrations of ammonia.</text>
</comment>
<evidence type="ECO:0000259" key="16">
    <source>
        <dbReference type="Pfam" id="PF00425"/>
    </source>
</evidence>
<evidence type="ECO:0000313" key="18">
    <source>
        <dbReference type="EMBL" id="AKQ01409.1"/>
    </source>
</evidence>
<evidence type="ECO:0000256" key="3">
    <source>
        <dbReference type="ARBA" id="ARBA00009562"/>
    </source>
</evidence>
<evidence type="ECO:0000256" key="6">
    <source>
        <dbReference type="ARBA" id="ARBA00020653"/>
    </source>
</evidence>
<comment type="catalytic activity">
    <reaction evidence="14 15">
        <text>chorismate + L-glutamine = anthranilate + pyruvate + L-glutamate + H(+)</text>
        <dbReference type="Rhea" id="RHEA:21732"/>
        <dbReference type="ChEBI" id="CHEBI:15361"/>
        <dbReference type="ChEBI" id="CHEBI:15378"/>
        <dbReference type="ChEBI" id="CHEBI:16567"/>
        <dbReference type="ChEBI" id="CHEBI:29748"/>
        <dbReference type="ChEBI" id="CHEBI:29985"/>
        <dbReference type="ChEBI" id="CHEBI:58359"/>
        <dbReference type="EC" id="4.1.3.27"/>
    </reaction>
</comment>
<evidence type="ECO:0000256" key="14">
    <source>
        <dbReference type="ARBA" id="ARBA00047683"/>
    </source>
</evidence>
<evidence type="ECO:0000256" key="7">
    <source>
        <dbReference type="ARBA" id="ARBA00022605"/>
    </source>
</evidence>
<dbReference type="NCBIfam" id="TIGR00564">
    <property type="entry name" value="trpE_most"/>
    <property type="match status" value="1"/>
</dbReference>
<dbReference type="EMBL" id="KT006965">
    <property type="protein sequence ID" value="AKQ01409.1"/>
    <property type="molecule type" value="Genomic_DNA"/>
</dbReference>
<comment type="similarity">
    <text evidence="3 15">Belongs to the anthranilate synthase component I family.</text>
</comment>
<feature type="domain" description="Chorismate-utilising enzyme C-terminal" evidence="16">
    <location>
        <begin position="225"/>
        <end position="478"/>
    </location>
</feature>
<dbReference type="UniPathway" id="UPA00035">
    <property type="reaction ID" value="UER00040"/>
</dbReference>
<dbReference type="InterPro" id="IPR005801">
    <property type="entry name" value="ADC_synthase"/>
</dbReference>
<sequence>MIVPDKEQFLRQASVGALVPVFREFYADLETPVSAYLKISARFPTDHFLLESVEGGEKWARYSFIGFDPHLRFRADADGVTVRKGEETLHPPVAGDPLVALSEILKEIRYRPAAGLPRLSGGAVGYIGYDYVRYLEKVGGERPLTDAPDAMFLFPSRLVIFDNVRHTILIVAHGSVHAGEDPGACYARALDAIEEVRRILRAPLDWSEVPDGDESGEGPVFEMPREAFLDAVLKAKEHIRNGDIIQAVLSNRATIRTRRTPAEVYRVLRALNPSPYMYLLRMGDLSVVGSSPEILVRLEGDEIQLRPIAGTRPRGSDPAEDRRLEAELLSDPKEIAEHVMLVDLGRNDVGRVAAWGSVKADELMGIERYSHVMHIVSNVVGKLRHGLTAFDVLRAAFPAGTVSGAPKVRAMQIISELEPFRRGIYAGAVGYFDLQGSMDFCIAIRTIVMSGGEAMIQAGAGIVADSDPSREWDEILSKAKILFRAVGVGDGMGGER</sequence>
<protein>
    <recommendedName>
        <fullName evidence="6 15">Anthranilate synthase component 1</fullName>
        <ecNumber evidence="5 15">4.1.3.27</ecNumber>
    </recommendedName>
</protein>